<gene>
    <name evidence="4" type="ORF">L9G74_12155</name>
</gene>
<dbReference type="EC" id="2.7.7.65" evidence="1"/>
<reference evidence="4 5" key="1">
    <citation type="submission" date="2022-02" db="EMBL/GenBank/DDBJ databases">
        <authorList>
            <person name="Zhuang L."/>
        </authorList>
    </citation>
    <scope>NUCLEOTIDE SEQUENCE [LARGE SCALE GENOMIC DNA]</scope>
    <source>
        <strain evidence="4 5">C32</strain>
    </source>
</reference>
<comment type="catalytic activity">
    <reaction evidence="2">
        <text>2 GTP = 3',3'-c-di-GMP + 2 diphosphate</text>
        <dbReference type="Rhea" id="RHEA:24898"/>
        <dbReference type="ChEBI" id="CHEBI:33019"/>
        <dbReference type="ChEBI" id="CHEBI:37565"/>
        <dbReference type="ChEBI" id="CHEBI:58805"/>
        <dbReference type="EC" id="2.7.7.65"/>
    </reaction>
</comment>
<sequence length="296" mass="33646">MLTPQQLSQLANALPIPAFVLTRSGRCVQVFGCENGYQGFMPSPSISHVFTLNKTPWLLAQIDHALATARPHRVEFALSHQDWQQSKPHHNSWWEGHIQPLGFTVDGEAAVLWLSHDVTHYHKQAQRWANYGEVDLVSHLYSQRRMSKELAAHFSLFHRHHIQCSLVLFELDYFHQLQQQCGETTEACVVSTVGNVCLSDLRQEDRAFRYQHNSFVILLPHTETEQAWGLIDRLRKDIHQQLLSLDLPQACTSISGGLSQFADDDQRSQDLLNRASQGLAAAKALGCDRICVEQLH</sequence>
<evidence type="ECO:0000256" key="2">
    <source>
        <dbReference type="ARBA" id="ARBA00034247"/>
    </source>
</evidence>
<protein>
    <recommendedName>
        <fullName evidence="1">diguanylate cyclase</fullName>
        <ecNumber evidence="1">2.7.7.65</ecNumber>
    </recommendedName>
</protein>
<dbReference type="InterPro" id="IPR000160">
    <property type="entry name" value="GGDEF_dom"/>
</dbReference>
<dbReference type="RefSeq" id="WP_238896672.1">
    <property type="nucleotide sequence ID" value="NZ_JAKOGG010000007.1"/>
</dbReference>
<name>A0ABT2FLI7_9GAMM</name>
<dbReference type="Pfam" id="PF00990">
    <property type="entry name" value="GGDEF"/>
    <property type="match status" value="1"/>
</dbReference>
<dbReference type="InterPro" id="IPR050469">
    <property type="entry name" value="Diguanylate_Cyclase"/>
</dbReference>
<evidence type="ECO:0000256" key="1">
    <source>
        <dbReference type="ARBA" id="ARBA00012528"/>
    </source>
</evidence>
<feature type="domain" description="GGDEF" evidence="3">
    <location>
        <begin position="162"/>
        <end position="295"/>
    </location>
</feature>
<comment type="caution">
    <text evidence="4">The sequence shown here is derived from an EMBL/GenBank/DDBJ whole genome shotgun (WGS) entry which is preliminary data.</text>
</comment>
<evidence type="ECO:0000313" key="5">
    <source>
        <dbReference type="Proteomes" id="UP001201549"/>
    </source>
</evidence>
<dbReference type="InterPro" id="IPR029787">
    <property type="entry name" value="Nucleotide_cyclase"/>
</dbReference>
<evidence type="ECO:0000313" key="4">
    <source>
        <dbReference type="EMBL" id="MCS4557197.1"/>
    </source>
</evidence>
<dbReference type="NCBIfam" id="TIGR00254">
    <property type="entry name" value="GGDEF"/>
    <property type="match status" value="1"/>
</dbReference>
<dbReference type="PANTHER" id="PTHR45138:SF9">
    <property type="entry name" value="DIGUANYLATE CYCLASE DGCM-RELATED"/>
    <property type="match status" value="1"/>
</dbReference>
<dbReference type="CDD" id="cd01949">
    <property type="entry name" value="GGDEF"/>
    <property type="match status" value="1"/>
</dbReference>
<dbReference type="InterPro" id="IPR043128">
    <property type="entry name" value="Rev_trsase/Diguanyl_cyclase"/>
</dbReference>
<dbReference type="Proteomes" id="UP001201549">
    <property type="component" value="Unassembled WGS sequence"/>
</dbReference>
<dbReference type="PANTHER" id="PTHR45138">
    <property type="entry name" value="REGULATORY COMPONENTS OF SENSORY TRANSDUCTION SYSTEM"/>
    <property type="match status" value="1"/>
</dbReference>
<keyword evidence="5" id="KW-1185">Reference proteome</keyword>
<evidence type="ECO:0000259" key="3">
    <source>
        <dbReference type="PROSITE" id="PS50887"/>
    </source>
</evidence>
<dbReference type="SMART" id="SM00267">
    <property type="entry name" value="GGDEF"/>
    <property type="match status" value="1"/>
</dbReference>
<dbReference type="SUPFAM" id="SSF55073">
    <property type="entry name" value="Nucleotide cyclase"/>
    <property type="match status" value="1"/>
</dbReference>
<reference evidence="5" key="2">
    <citation type="submission" date="2023-07" db="EMBL/GenBank/DDBJ databases">
        <title>Shewanella mangrovi sp. nov., an acetaldehyde- degrading bacterium isolated from mangrove sediment.</title>
        <authorList>
            <person name="Liu Y."/>
        </authorList>
    </citation>
    <scope>NUCLEOTIDE SEQUENCE [LARGE SCALE GENOMIC DNA]</scope>
    <source>
        <strain evidence="5">C32</strain>
    </source>
</reference>
<dbReference type="Gene3D" id="3.30.70.270">
    <property type="match status" value="1"/>
</dbReference>
<accession>A0ABT2FLI7</accession>
<proteinExistence type="predicted"/>
<organism evidence="4 5">
    <name type="scientific">Shewanella electrica</name>
    <dbReference type="NCBI Taxonomy" id="515560"/>
    <lineage>
        <taxon>Bacteria</taxon>
        <taxon>Pseudomonadati</taxon>
        <taxon>Pseudomonadota</taxon>
        <taxon>Gammaproteobacteria</taxon>
        <taxon>Alteromonadales</taxon>
        <taxon>Shewanellaceae</taxon>
        <taxon>Shewanella</taxon>
    </lineage>
</organism>
<dbReference type="PROSITE" id="PS50887">
    <property type="entry name" value="GGDEF"/>
    <property type="match status" value="1"/>
</dbReference>
<dbReference type="EMBL" id="JAKOGG010000007">
    <property type="protein sequence ID" value="MCS4557197.1"/>
    <property type="molecule type" value="Genomic_DNA"/>
</dbReference>